<feature type="compositionally biased region" description="Acidic residues" evidence="10">
    <location>
        <begin position="434"/>
        <end position="461"/>
    </location>
</feature>
<evidence type="ECO:0000256" key="1">
    <source>
        <dbReference type="ARBA" id="ARBA00005173"/>
    </source>
</evidence>
<dbReference type="PANTHER" id="PTHR43473">
    <property type="entry name" value="MAGNESIUM-CHELATASE SUBUNIT CHLD, CHLOROPLASTIC"/>
    <property type="match status" value="1"/>
</dbReference>
<keyword evidence="3 9" id="KW-0602">Photosynthesis</keyword>
<evidence type="ECO:0000256" key="6">
    <source>
        <dbReference type="ARBA" id="ARBA00022840"/>
    </source>
</evidence>
<accession>A0ABR2YZU0</accession>
<dbReference type="SUPFAM" id="SSF53300">
    <property type="entry name" value="vWA-like"/>
    <property type="match status" value="1"/>
</dbReference>
<dbReference type="InterPro" id="IPR000523">
    <property type="entry name" value="Mg_chelatse_chII-like_cat_dom"/>
</dbReference>
<comment type="caution">
    <text evidence="12">The sequence shown here is derived from an EMBL/GenBank/DDBJ whole genome shotgun (WGS) entry which is preliminary data.</text>
</comment>
<name>A0ABR2YZU0_9CHLO</name>
<dbReference type="Gene3D" id="3.40.50.410">
    <property type="entry name" value="von Willebrand factor, type A domain"/>
    <property type="match status" value="1"/>
</dbReference>
<comment type="subunit">
    <text evidence="9">The magnesium chelatase complex is a heterotrimer consisting of subunits CHLI, CHLD, AND CHLH.</text>
</comment>
<keyword evidence="5 9" id="KW-0547">Nucleotide-binding</keyword>
<dbReference type="InterPro" id="IPR036465">
    <property type="entry name" value="vWFA_dom_sf"/>
</dbReference>
<dbReference type="InterPro" id="IPR041702">
    <property type="entry name" value="BchD/ChlD_VWA"/>
</dbReference>
<comment type="subcellular location">
    <subcellularLocation>
        <location evidence="9">Plastid</location>
        <location evidence="9">Chloroplast</location>
    </subcellularLocation>
</comment>
<organism evidence="12 13">
    <name type="scientific">Coccomyxa subellipsoidea</name>
    <dbReference type="NCBI Taxonomy" id="248742"/>
    <lineage>
        <taxon>Eukaryota</taxon>
        <taxon>Viridiplantae</taxon>
        <taxon>Chlorophyta</taxon>
        <taxon>core chlorophytes</taxon>
        <taxon>Trebouxiophyceae</taxon>
        <taxon>Trebouxiophyceae incertae sedis</taxon>
        <taxon>Coccomyxaceae</taxon>
        <taxon>Coccomyxa</taxon>
    </lineage>
</organism>
<dbReference type="Pfam" id="PF17863">
    <property type="entry name" value="AAA_lid_2"/>
    <property type="match status" value="1"/>
</dbReference>
<sequence>MFALSGQQNCKTHQSSVASGQNVGALKSLASARSTFQGSALQRQAGLESRCCSRQTHRIECIATAEPQTSSSAQQAPQAEEQGFVSKRSVRLQRSFPLTAVIGQDHIKQALLLGACDTGLGGVCIAGKRGTCKSVLARGLHALLPPIEVVKASYCNANPDNPREWEDGLRAKLGEGDVQREIKDAPFVQIPLGVTEDRLVGTVDIEASMKEGKTVFQPGLLAEAHRGILYVDEINLLDDGIANLLLTILSDGVNVVEREGLSVSHPCRPLLIATFNPEEGPLREHLLDRIAITLSADVPFDFKDRVTAVEAAIRFQNQPMTMVGESEELTDGLRTQVLFAREYLKDVNIGEKQVERLVQEAARGGCQGHRAELFAARVAKACAALDGRETVNADDISKAVQLVILPRATTLNNSEEQPPNQPPPPPPPPPPPSAEDEQDQEEEEQQDEDDQETPDEPEPDQIPEEFVIESDGTVLDPTVMAFATNQQRALGKSGRSKSLIFSEDRGRYIKPMLPRGDKVKRLAVDATLRAAAPYQKARRNRAISENKQQRKVYVERGDMRSKRLARKAGALVIFVVDASGSMALNRMSSAKGAALTLLQQSYTSRDQVSVIPFCGDKAEVLLPPSKSIAMARRRLDSLPCGGGSPLAHGISLAVRTAINAQTSGDCGRIMIVLLTDGRANVSLGKSNEDPEAIAEGAPKPTQDQLKTEVLDMAKRVAASGFNLLVIDTENQFVSTGFAKEIATAGAGKYYYLPNASEQAIAAAASGAMADAMAM</sequence>
<proteinExistence type="inferred from homology"/>
<comment type="catalytic activity">
    <reaction evidence="8 9">
        <text>protoporphyrin IX + Mg(2+) + ATP + H2O = Mg-protoporphyrin IX + ADP + phosphate + 3 H(+)</text>
        <dbReference type="Rhea" id="RHEA:13961"/>
        <dbReference type="ChEBI" id="CHEBI:15377"/>
        <dbReference type="ChEBI" id="CHEBI:15378"/>
        <dbReference type="ChEBI" id="CHEBI:18420"/>
        <dbReference type="ChEBI" id="CHEBI:30616"/>
        <dbReference type="ChEBI" id="CHEBI:43474"/>
        <dbReference type="ChEBI" id="CHEBI:57306"/>
        <dbReference type="ChEBI" id="CHEBI:60492"/>
        <dbReference type="ChEBI" id="CHEBI:456216"/>
        <dbReference type="EC" id="6.6.1.1"/>
    </reaction>
</comment>
<dbReference type="InterPro" id="IPR041628">
    <property type="entry name" value="ChlI/MoxR_AAA_lid"/>
</dbReference>
<evidence type="ECO:0000256" key="3">
    <source>
        <dbReference type="ARBA" id="ARBA00022531"/>
    </source>
</evidence>
<keyword evidence="4 9" id="KW-0436">Ligase</keyword>
<keyword evidence="9" id="KW-0150">Chloroplast</keyword>
<dbReference type="Proteomes" id="UP001491310">
    <property type="component" value="Unassembled WGS sequence"/>
</dbReference>
<reference evidence="12 13" key="1">
    <citation type="journal article" date="2024" name="Nat. Commun.">
        <title>Phylogenomics reveals the evolutionary origins of lichenization in chlorophyte algae.</title>
        <authorList>
            <person name="Puginier C."/>
            <person name="Libourel C."/>
            <person name="Otte J."/>
            <person name="Skaloud P."/>
            <person name="Haon M."/>
            <person name="Grisel S."/>
            <person name="Petersen M."/>
            <person name="Berrin J.G."/>
            <person name="Delaux P.M."/>
            <person name="Dal Grande F."/>
            <person name="Keller J."/>
        </authorList>
    </citation>
    <scope>NUCLEOTIDE SEQUENCE [LARGE SCALE GENOMIC DNA]</scope>
    <source>
        <strain evidence="12 13">SAG 216-7</strain>
    </source>
</reference>
<evidence type="ECO:0000256" key="5">
    <source>
        <dbReference type="ARBA" id="ARBA00022741"/>
    </source>
</evidence>
<comment type="function">
    <text evidence="9">Involved in chlorophyll biosynthesis. Catalyzes the insertion of magnesium ion into protoporphyrin IX to yield Mg-protoporphyrin IX.</text>
</comment>
<dbReference type="PROSITE" id="PS50234">
    <property type="entry name" value="VWFA"/>
    <property type="match status" value="1"/>
</dbReference>
<dbReference type="InterPro" id="IPR003593">
    <property type="entry name" value="AAA+_ATPase"/>
</dbReference>
<evidence type="ECO:0000256" key="2">
    <source>
        <dbReference type="ARBA" id="ARBA00005799"/>
    </source>
</evidence>
<evidence type="ECO:0000256" key="10">
    <source>
        <dbReference type="SAM" id="MobiDB-lite"/>
    </source>
</evidence>
<evidence type="ECO:0000256" key="7">
    <source>
        <dbReference type="ARBA" id="ARBA00023171"/>
    </source>
</evidence>
<evidence type="ECO:0000313" key="12">
    <source>
        <dbReference type="EMBL" id="KAK9917458.1"/>
    </source>
</evidence>
<evidence type="ECO:0000256" key="4">
    <source>
        <dbReference type="ARBA" id="ARBA00022598"/>
    </source>
</evidence>
<evidence type="ECO:0000256" key="9">
    <source>
        <dbReference type="RuleBase" id="RU362087"/>
    </source>
</evidence>
<dbReference type="PANTHER" id="PTHR43473:SF2">
    <property type="entry name" value="MAGNESIUM-CHELATASE SUBUNIT CHLD, CHLOROPLASTIC"/>
    <property type="match status" value="1"/>
</dbReference>
<keyword evidence="13" id="KW-1185">Reference proteome</keyword>
<dbReference type="Gene3D" id="1.10.8.80">
    <property type="entry name" value="Magnesium chelatase subunit I, C-Terminal domain"/>
    <property type="match status" value="1"/>
</dbReference>
<dbReference type="NCBIfam" id="TIGR02031">
    <property type="entry name" value="BchD-ChlD"/>
    <property type="match status" value="1"/>
</dbReference>
<evidence type="ECO:0000313" key="13">
    <source>
        <dbReference type="Proteomes" id="UP001491310"/>
    </source>
</evidence>
<dbReference type="CDD" id="cd00009">
    <property type="entry name" value="AAA"/>
    <property type="match status" value="1"/>
</dbReference>
<dbReference type="InterPro" id="IPR002035">
    <property type="entry name" value="VWF_A"/>
</dbReference>
<evidence type="ECO:0000256" key="8">
    <source>
        <dbReference type="ARBA" id="ARBA00048693"/>
    </source>
</evidence>
<gene>
    <name evidence="12" type="ORF">WJX75_004533</name>
</gene>
<dbReference type="EC" id="6.6.1.1" evidence="9"/>
<dbReference type="SMART" id="SM00382">
    <property type="entry name" value="AAA"/>
    <property type="match status" value="1"/>
</dbReference>
<dbReference type="CDD" id="cd01451">
    <property type="entry name" value="vWA_Magnesium_chelatase"/>
    <property type="match status" value="1"/>
</dbReference>
<feature type="compositionally biased region" description="Pro residues" evidence="10">
    <location>
        <begin position="419"/>
        <end position="433"/>
    </location>
</feature>
<dbReference type="EMBL" id="JALJOT010000002">
    <property type="protein sequence ID" value="KAK9917458.1"/>
    <property type="molecule type" value="Genomic_DNA"/>
</dbReference>
<dbReference type="Pfam" id="PF01078">
    <property type="entry name" value="Mg_chelatase"/>
    <property type="match status" value="1"/>
</dbReference>
<dbReference type="SMART" id="SM00327">
    <property type="entry name" value="VWA"/>
    <property type="match status" value="1"/>
</dbReference>
<dbReference type="InterPro" id="IPR011776">
    <property type="entry name" value="Mg_chelatase_ATPase-dsu"/>
</dbReference>
<comment type="pathway">
    <text evidence="1 9">Porphyrin-containing compound metabolism; chlorophyll biosynthesis.</text>
</comment>
<keyword evidence="7 9" id="KW-0149">Chlorophyll biosynthesis</keyword>
<evidence type="ECO:0000259" key="11">
    <source>
        <dbReference type="PROSITE" id="PS50234"/>
    </source>
</evidence>
<dbReference type="Gene3D" id="3.40.50.300">
    <property type="entry name" value="P-loop containing nucleotide triphosphate hydrolases"/>
    <property type="match status" value="1"/>
</dbReference>
<dbReference type="Pfam" id="PF13519">
    <property type="entry name" value="VWA_2"/>
    <property type="match status" value="1"/>
</dbReference>
<feature type="domain" description="VWFA" evidence="11">
    <location>
        <begin position="571"/>
        <end position="772"/>
    </location>
</feature>
<dbReference type="SUPFAM" id="SSF52540">
    <property type="entry name" value="P-loop containing nucleoside triphosphate hydrolases"/>
    <property type="match status" value="1"/>
</dbReference>
<dbReference type="InterPro" id="IPR027417">
    <property type="entry name" value="P-loop_NTPase"/>
</dbReference>
<protein>
    <recommendedName>
        <fullName evidence="9">Mg-protoporphyrin IX chelatase</fullName>
        <ecNumber evidence="9">6.6.1.1</ecNumber>
    </recommendedName>
</protein>
<feature type="region of interest" description="Disordered" evidence="10">
    <location>
        <begin position="411"/>
        <end position="461"/>
    </location>
</feature>
<keyword evidence="6 9" id="KW-0067">ATP-binding</keyword>
<keyword evidence="9" id="KW-0934">Plastid</keyword>
<comment type="similarity">
    <text evidence="2 9">Belongs to the Mg-chelatase subunits D/I family.</text>
</comment>
<comment type="activity regulation">
    <text evidence="9">Redox regulation; active in reducing conditions, inactive in oxidizing conditions.</text>
</comment>